<gene>
    <name evidence="9" type="ORF">F3Y22_tig00003454pilonHSYRG00133</name>
</gene>
<feature type="region of interest" description="Disordered" evidence="6">
    <location>
        <begin position="44"/>
        <end position="108"/>
    </location>
</feature>
<dbReference type="InterPro" id="IPR001356">
    <property type="entry name" value="HD"/>
</dbReference>
<protein>
    <submittedName>
        <fullName evidence="9">Transcription factor</fullName>
    </submittedName>
</protein>
<dbReference type="SUPFAM" id="SSF46689">
    <property type="entry name" value="Homeodomain-like"/>
    <property type="match status" value="1"/>
</dbReference>
<accession>A0A6A3CLR4</accession>
<dbReference type="PANTHER" id="PTHR45654">
    <property type="entry name" value="HOMEOBOX-LEUCINE ZIPPER PROTEIN MERISTEM L1"/>
    <property type="match status" value="1"/>
</dbReference>
<dbReference type="Pfam" id="PF00046">
    <property type="entry name" value="Homeodomain"/>
    <property type="match status" value="1"/>
</dbReference>
<dbReference type="InterPro" id="IPR042160">
    <property type="entry name" value="HD-Zip_IV"/>
</dbReference>
<comment type="caution">
    <text evidence="9">The sequence shown here is derived from an EMBL/GenBank/DDBJ whole genome shotgun (WGS) entry which is preliminary data.</text>
</comment>
<comment type="similarity">
    <text evidence="2">Belongs to the HD-ZIP homeobox family. Class IV subfamily.</text>
</comment>
<evidence type="ECO:0000259" key="7">
    <source>
        <dbReference type="PROSITE" id="PS50071"/>
    </source>
</evidence>
<dbReference type="GO" id="GO:0008289">
    <property type="term" value="F:lipid binding"/>
    <property type="evidence" value="ECO:0007669"/>
    <property type="project" value="InterPro"/>
</dbReference>
<evidence type="ECO:0000313" key="9">
    <source>
        <dbReference type="EMBL" id="KAE8729647.1"/>
    </source>
</evidence>
<sequence>MYEEFPVLSSMARNMLSSETLFPSTFQNPNFNFLPLEPFPPMIPKEENGLLLGGKEDMESGSGNEQQAEDKLGNEQNSSEQPLKKKRYHRHTAHQIQELEAESPHPDDKQRMRLNQELGLKPRQVKFWLNKIDPRLPYSENESLKNEFYLLQAKLSKLVCSNCDGPPVPGGVSFEELRIENARLEEEPMAPMLSEAASFPENNNLFLTEEEKTIAMELAMSSMDELVKMCRTNEPLWIRNNENGREMLNLEEHAKVFRWPLNVEQRSSEFWTEASRDSAVVIMNSMTLIDAFLDANKWTELFPSIVAKAKSVQVVSPGCSGANGCLQLIPSPEGIRQPSAAVNSAADHRLRWSENPQIHLKRRSKHPKTGSNLYFLKKTPNRSKSMKIPSVFSVLRRCLVLPAMVKASLLSDRSEEGLSVSHRTTSGDSPSSHGVDGWYSIFWGLRLGRGSGGGGEETVGSRVEAGAAPCGPRVSNPRVSLWSHLDRWIVPDPTVVMRRLMSSFHYELSAGDDDPSNDEFKQKIEQVLLIMNFFFLLQMTSSSHYELYLQC</sequence>
<organism evidence="9 10">
    <name type="scientific">Hibiscus syriacus</name>
    <name type="common">Rose of Sharon</name>
    <dbReference type="NCBI Taxonomy" id="106335"/>
    <lineage>
        <taxon>Eukaryota</taxon>
        <taxon>Viridiplantae</taxon>
        <taxon>Streptophyta</taxon>
        <taxon>Embryophyta</taxon>
        <taxon>Tracheophyta</taxon>
        <taxon>Spermatophyta</taxon>
        <taxon>Magnoliopsida</taxon>
        <taxon>eudicotyledons</taxon>
        <taxon>Gunneridae</taxon>
        <taxon>Pentapetalae</taxon>
        <taxon>rosids</taxon>
        <taxon>malvids</taxon>
        <taxon>Malvales</taxon>
        <taxon>Malvaceae</taxon>
        <taxon>Malvoideae</taxon>
        <taxon>Hibiscus</taxon>
    </lineage>
</organism>
<dbReference type="InterPro" id="IPR002913">
    <property type="entry name" value="START_lipid-bd_dom"/>
</dbReference>
<dbReference type="Pfam" id="PF01852">
    <property type="entry name" value="START"/>
    <property type="match status" value="1"/>
</dbReference>
<dbReference type="PANTHER" id="PTHR45654:SF11">
    <property type="entry name" value="HOMEOBOX-LEUCINE ZIPPER PROTEIN HDG5"/>
    <property type="match status" value="1"/>
</dbReference>
<comment type="subcellular location">
    <subcellularLocation>
        <location evidence="1 4 5">Nucleus</location>
    </subcellularLocation>
</comment>
<evidence type="ECO:0000256" key="5">
    <source>
        <dbReference type="RuleBase" id="RU000682"/>
    </source>
</evidence>
<dbReference type="GO" id="GO:0005634">
    <property type="term" value="C:nucleus"/>
    <property type="evidence" value="ECO:0007669"/>
    <property type="project" value="UniProtKB-SubCell"/>
</dbReference>
<dbReference type="InterPro" id="IPR009057">
    <property type="entry name" value="Homeodomain-like_sf"/>
</dbReference>
<evidence type="ECO:0000256" key="3">
    <source>
        <dbReference type="ARBA" id="ARBA00023054"/>
    </source>
</evidence>
<keyword evidence="4 5" id="KW-0238">DNA-binding</keyword>
<dbReference type="SUPFAM" id="SSF55961">
    <property type="entry name" value="Bet v1-like"/>
    <property type="match status" value="1"/>
</dbReference>
<evidence type="ECO:0000256" key="6">
    <source>
        <dbReference type="SAM" id="MobiDB-lite"/>
    </source>
</evidence>
<evidence type="ECO:0000256" key="2">
    <source>
        <dbReference type="ARBA" id="ARBA00006789"/>
    </source>
</evidence>
<feature type="compositionally biased region" description="Basic and acidic residues" evidence="6">
    <location>
        <begin position="44"/>
        <end position="58"/>
    </location>
</feature>
<evidence type="ECO:0000313" key="10">
    <source>
        <dbReference type="Proteomes" id="UP000436088"/>
    </source>
</evidence>
<evidence type="ECO:0000256" key="4">
    <source>
        <dbReference type="PROSITE-ProRule" id="PRU00108"/>
    </source>
</evidence>
<dbReference type="Gene3D" id="1.10.10.60">
    <property type="entry name" value="Homeodomain-like"/>
    <property type="match status" value="1"/>
</dbReference>
<proteinExistence type="inferred from homology"/>
<feature type="DNA-binding region" description="Homeobox" evidence="4">
    <location>
        <begin position="81"/>
        <end position="140"/>
    </location>
</feature>
<keyword evidence="4 5" id="KW-0539">Nucleus</keyword>
<keyword evidence="4 5" id="KW-0371">Homeobox</keyword>
<evidence type="ECO:0000259" key="8">
    <source>
        <dbReference type="PROSITE" id="PS50848"/>
    </source>
</evidence>
<dbReference type="EMBL" id="VEPZ02000221">
    <property type="protein sequence ID" value="KAE8729647.1"/>
    <property type="molecule type" value="Genomic_DNA"/>
</dbReference>
<dbReference type="GO" id="GO:0003677">
    <property type="term" value="F:DNA binding"/>
    <property type="evidence" value="ECO:0007669"/>
    <property type="project" value="UniProtKB-UniRule"/>
</dbReference>
<keyword evidence="3" id="KW-0175">Coiled coil</keyword>
<dbReference type="Proteomes" id="UP000436088">
    <property type="component" value="Unassembled WGS sequence"/>
</dbReference>
<dbReference type="PROSITE" id="PS50848">
    <property type="entry name" value="START"/>
    <property type="match status" value="1"/>
</dbReference>
<feature type="domain" description="Homeobox" evidence="7">
    <location>
        <begin position="79"/>
        <end position="139"/>
    </location>
</feature>
<evidence type="ECO:0000256" key="1">
    <source>
        <dbReference type="ARBA" id="ARBA00004123"/>
    </source>
</evidence>
<dbReference type="CDD" id="cd00086">
    <property type="entry name" value="homeodomain"/>
    <property type="match status" value="1"/>
</dbReference>
<feature type="domain" description="START" evidence="8">
    <location>
        <begin position="208"/>
        <end position="323"/>
    </location>
</feature>
<dbReference type="PROSITE" id="PS50071">
    <property type="entry name" value="HOMEOBOX_2"/>
    <property type="match status" value="1"/>
</dbReference>
<feature type="compositionally biased region" description="Basic residues" evidence="6">
    <location>
        <begin position="84"/>
        <end position="93"/>
    </location>
</feature>
<name>A0A6A3CLR4_HIBSY</name>
<reference evidence="9" key="1">
    <citation type="submission" date="2019-09" db="EMBL/GenBank/DDBJ databases">
        <title>Draft genome information of white flower Hibiscus syriacus.</title>
        <authorList>
            <person name="Kim Y.-M."/>
        </authorList>
    </citation>
    <scope>NUCLEOTIDE SEQUENCE [LARGE SCALE GENOMIC DNA]</scope>
    <source>
        <strain evidence="9">YM2019G1</strain>
    </source>
</reference>
<keyword evidence="10" id="KW-1185">Reference proteome</keyword>
<dbReference type="AlphaFoldDB" id="A0A6A3CLR4"/>